<protein>
    <submittedName>
        <fullName evidence="3">Retrotransposon gag protein</fullName>
    </submittedName>
</protein>
<keyword evidence="4" id="KW-1185">Reference proteome</keyword>
<dbReference type="Pfam" id="PF03732">
    <property type="entry name" value="Retrotrans_gag"/>
    <property type="match status" value="1"/>
</dbReference>
<sequence>MMEDPNQNLKRFLQLCDIFKYNRVTDDVIHLWLFPFSLCDNAYNWFDSQKSSSITTWDDLAGKFLHKFFPTSRAIQLRHDIANFKQFEGENLYEAWERFNSLLRKCPHYSKQNFLQLQIFYNGLDRSLKVSLDGTSVRAIMYNTYEQACQLIKDMAMNSYIQKPAKVVKEDDKYLQNLEKLHRLETTVRLSLNDVAQSYTSYPETQSEEVNYLGNRGGNPYSNTYNPCWKDHPNLNWRGNQGSENPTLNRPNPLYQPQHMQISQKRSMGNSHVGCGRRLY</sequence>
<reference evidence="4" key="1">
    <citation type="journal article" date="2019" name="Plant Biotechnol. J.">
        <title>Genome sequencing of the Australian wild diploid species Gossypium australe highlights disease resistance and delayed gland morphogenesis.</title>
        <authorList>
            <person name="Cai Y."/>
            <person name="Cai X."/>
            <person name="Wang Q."/>
            <person name="Wang P."/>
            <person name="Zhang Y."/>
            <person name="Cai C."/>
            <person name="Xu Y."/>
            <person name="Wang K."/>
            <person name="Zhou Z."/>
            <person name="Wang C."/>
            <person name="Geng S."/>
            <person name="Li B."/>
            <person name="Dong Q."/>
            <person name="Hou Y."/>
            <person name="Wang H."/>
            <person name="Ai P."/>
            <person name="Liu Z."/>
            <person name="Yi F."/>
            <person name="Sun M."/>
            <person name="An G."/>
            <person name="Cheng J."/>
            <person name="Zhang Y."/>
            <person name="Shi Q."/>
            <person name="Xie Y."/>
            <person name="Shi X."/>
            <person name="Chang Y."/>
            <person name="Huang F."/>
            <person name="Chen Y."/>
            <person name="Hong S."/>
            <person name="Mi L."/>
            <person name="Sun Q."/>
            <person name="Zhang L."/>
            <person name="Zhou B."/>
            <person name="Peng R."/>
            <person name="Zhang X."/>
            <person name="Liu F."/>
        </authorList>
    </citation>
    <scope>NUCLEOTIDE SEQUENCE [LARGE SCALE GENOMIC DNA]</scope>
    <source>
        <strain evidence="4">cv. PA1801</strain>
    </source>
</reference>
<dbReference type="Proteomes" id="UP000325315">
    <property type="component" value="Unassembled WGS sequence"/>
</dbReference>
<evidence type="ECO:0000313" key="3">
    <source>
        <dbReference type="EMBL" id="KAA3466231.1"/>
    </source>
</evidence>
<name>A0A5B6VB41_9ROSI</name>
<proteinExistence type="predicted"/>
<evidence type="ECO:0000313" key="4">
    <source>
        <dbReference type="Proteomes" id="UP000325315"/>
    </source>
</evidence>
<feature type="compositionally biased region" description="Polar residues" evidence="1">
    <location>
        <begin position="261"/>
        <end position="270"/>
    </location>
</feature>
<dbReference type="OrthoDB" id="999762at2759"/>
<organism evidence="3 4">
    <name type="scientific">Gossypium australe</name>
    <dbReference type="NCBI Taxonomy" id="47621"/>
    <lineage>
        <taxon>Eukaryota</taxon>
        <taxon>Viridiplantae</taxon>
        <taxon>Streptophyta</taxon>
        <taxon>Embryophyta</taxon>
        <taxon>Tracheophyta</taxon>
        <taxon>Spermatophyta</taxon>
        <taxon>Magnoliopsida</taxon>
        <taxon>eudicotyledons</taxon>
        <taxon>Gunneridae</taxon>
        <taxon>Pentapetalae</taxon>
        <taxon>rosids</taxon>
        <taxon>malvids</taxon>
        <taxon>Malvales</taxon>
        <taxon>Malvaceae</taxon>
        <taxon>Malvoideae</taxon>
        <taxon>Gossypium</taxon>
    </lineage>
</organism>
<dbReference type="PANTHER" id="PTHR33223:SF11">
    <property type="entry name" value="ELEMENT PROTEIN, PUTATIVE-RELATED"/>
    <property type="match status" value="1"/>
</dbReference>
<dbReference type="EMBL" id="SMMG02000007">
    <property type="protein sequence ID" value="KAA3466231.1"/>
    <property type="molecule type" value="Genomic_DNA"/>
</dbReference>
<dbReference type="PANTHER" id="PTHR33223">
    <property type="entry name" value="CCHC-TYPE DOMAIN-CONTAINING PROTEIN"/>
    <property type="match status" value="1"/>
</dbReference>
<dbReference type="InterPro" id="IPR005162">
    <property type="entry name" value="Retrotrans_gag_dom"/>
</dbReference>
<feature type="domain" description="Retrotransposon gag" evidence="2">
    <location>
        <begin position="33"/>
        <end position="125"/>
    </location>
</feature>
<comment type="caution">
    <text evidence="3">The sequence shown here is derived from an EMBL/GenBank/DDBJ whole genome shotgun (WGS) entry which is preliminary data.</text>
</comment>
<feature type="region of interest" description="Disordered" evidence="1">
    <location>
        <begin position="261"/>
        <end position="280"/>
    </location>
</feature>
<dbReference type="AlphaFoldDB" id="A0A5B6VB41"/>
<evidence type="ECO:0000259" key="2">
    <source>
        <dbReference type="Pfam" id="PF03732"/>
    </source>
</evidence>
<gene>
    <name evidence="3" type="ORF">EPI10_001342</name>
</gene>
<accession>A0A5B6VB41</accession>
<evidence type="ECO:0000256" key="1">
    <source>
        <dbReference type="SAM" id="MobiDB-lite"/>
    </source>
</evidence>